<feature type="transmembrane region" description="Helical" evidence="5">
    <location>
        <begin position="248"/>
        <end position="270"/>
    </location>
</feature>
<dbReference type="STRING" id="926566.Terro_1198"/>
<name>I3ZE40_TERRK</name>
<dbReference type="PANTHER" id="PTHR37422">
    <property type="entry name" value="TEICHURONIC ACID BIOSYNTHESIS PROTEIN TUAE"/>
    <property type="match status" value="1"/>
</dbReference>
<feature type="transmembrane region" description="Helical" evidence="5">
    <location>
        <begin position="54"/>
        <end position="74"/>
    </location>
</feature>
<keyword evidence="7" id="KW-0436">Ligase</keyword>
<evidence type="ECO:0000256" key="4">
    <source>
        <dbReference type="ARBA" id="ARBA00023136"/>
    </source>
</evidence>
<evidence type="ECO:0000256" key="2">
    <source>
        <dbReference type="ARBA" id="ARBA00022692"/>
    </source>
</evidence>
<sequence length="413" mass="45560">MNSLWVGNGQYGVMDAAASGERTAPLSSVTGCYFALRLFYVLIAVRIFGSTAQAGVTASLACNYALLGLALFALPTHRAQPHLGATRLSRIVCAYLLLTGVSLLWSVTASLAAATAFWGAMVADVAIVALQLRGNTPDVVARSLMGWFVRGASVIAVFAWLMPAQSDLRLGDEELLGPNQIGWLCGFGFFFAQYLLLRKQGGHWKVYAVLLGVTLLRCLSKTTIVAFLMAQLFILMRDREITRKTRRSLLALALLVGIAFSSLLASYYALYLNTGAGRQLESLTGRLGIWTYILSEAVHRPWLGHGFHSVWKVIPMFYGVFEARHAHNEALQQFYAYGVVGVILLFAIYISLFQEIRKLRVHSLKIFWLGFLLFVLVRGLADTEVFDISWPMWLILLFGALARQSNDGTETAS</sequence>
<feature type="transmembrane region" description="Helical" evidence="5">
    <location>
        <begin position="181"/>
        <end position="197"/>
    </location>
</feature>
<accession>I3ZE40</accession>
<keyword evidence="3 5" id="KW-1133">Transmembrane helix</keyword>
<evidence type="ECO:0000256" key="3">
    <source>
        <dbReference type="ARBA" id="ARBA00022989"/>
    </source>
</evidence>
<dbReference type="AlphaFoldDB" id="I3ZE40"/>
<protein>
    <submittedName>
        <fullName evidence="7">Lipid A core-O-antigen ligase-like enyme</fullName>
    </submittedName>
</protein>
<dbReference type="OrthoDB" id="4391260at2"/>
<dbReference type="InterPro" id="IPR007016">
    <property type="entry name" value="O-antigen_ligase-rel_domated"/>
</dbReference>
<gene>
    <name evidence="7" type="ordered locus">Terro_1198</name>
</gene>
<feature type="transmembrane region" description="Helical" evidence="5">
    <location>
        <begin position="139"/>
        <end position="161"/>
    </location>
</feature>
<evidence type="ECO:0000259" key="6">
    <source>
        <dbReference type="Pfam" id="PF04932"/>
    </source>
</evidence>
<dbReference type="KEGG" id="trs:Terro_1198"/>
<keyword evidence="2 5" id="KW-0812">Transmembrane</keyword>
<dbReference type="EMBL" id="CP003379">
    <property type="protein sequence ID" value="AFL87508.1"/>
    <property type="molecule type" value="Genomic_DNA"/>
</dbReference>
<dbReference type="GO" id="GO:0016020">
    <property type="term" value="C:membrane"/>
    <property type="evidence" value="ECO:0007669"/>
    <property type="project" value="UniProtKB-SubCell"/>
</dbReference>
<keyword evidence="4 5" id="KW-0472">Membrane</keyword>
<dbReference type="RefSeq" id="WP_014785077.1">
    <property type="nucleotide sequence ID" value="NC_018014.1"/>
</dbReference>
<dbReference type="eggNOG" id="COG3307">
    <property type="taxonomic scope" value="Bacteria"/>
</dbReference>
<reference evidence="7 8" key="1">
    <citation type="submission" date="2012-06" db="EMBL/GenBank/DDBJ databases">
        <title>Complete genome of Terriglobus roseus DSM 18391.</title>
        <authorList>
            <consortium name="US DOE Joint Genome Institute (JGI-PGF)"/>
            <person name="Lucas S."/>
            <person name="Copeland A."/>
            <person name="Lapidus A."/>
            <person name="Glavina del Rio T."/>
            <person name="Dalin E."/>
            <person name="Tice H."/>
            <person name="Bruce D."/>
            <person name="Goodwin L."/>
            <person name="Pitluck S."/>
            <person name="Peters L."/>
            <person name="Mikhailova N."/>
            <person name="Munk A.C.C."/>
            <person name="Kyrpides N."/>
            <person name="Mavromatis K."/>
            <person name="Ivanova N."/>
            <person name="Brettin T."/>
            <person name="Detter J.C."/>
            <person name="Han C."/>
            <person name="Larimer F."/>
            <person name="Land M."/>
            <person name="Hauser L."/>
            <person name="Markowitz V."/>
            <person name="Cheng J.-F."/>
            <person name="Hugenholtz P."/>
            <person name="Woyke T."/>
            <person name="Wu D."/>
            <person name="Brambilla E."/>
            <person name="Klenk H.-P."/>
            <person name="Eisen J.A."/>
        </authorList>
    </citation>
    <scope>NUCLEOTIDE SEQUENCE [LARGE SCALE GENOMIC DNA]</scope>
    <source>
        <strain evidence="8">DSM 18391 / NRRL B-41598 / KBS 63</strain>
    </source>
</reference>
<feature type="domain" description="O-antigen ligase-related" evidence="6">
    <location>
        <begin position="207"/>
        <end position="346"/>
    </location>
</feature>
<evidence type="ECO:0000313" key="8">
    <source>
        <dbReference type="Proteomes" id="UP000006056"/>
    </source>
</evidence>
<keyword evidence="8" id="KW-1185">Reference proteome</keyword>
<dbReference type="Pfam" id="PF04932">
    <property type="entry name" value="Wzy_C"/>
    <property type="match status" value="1"/>
</dbReference>
<evidence type="ECO:0000256" key="1">
    <source>
        <dbReference type="ARBA" id="ARBA00004141"/>
    </source>
</evidence>
<dbReference type="InterPro" id="IPR051533">
    <property type="entry name" value="WaaL-like"/>
</dbReference>
<evidence type="ECO:0000313" key="7">
    <source>
        <dbReference type="EMBL" id="AFL87508.1"/>
    </source>
</evidence>
<feature type="transmembrane region" description="Helical" evidence="5">
    <location>
        <begin position="95"/>
        <end position="119"/>
    </location>
</feature>
<feature type="transmembrane region" description="Helical" evidence="5">
    <location>
        <begin position="209"/>
        <end position="236"/>
    </location>
</feature>
<feature type="transmembrane region" description="Helical" evidence="5">
    <location>
        <begin position="334"/>
        <end position="352"/>
    </location>
</feature>
<dbReference type="GO" id="GO:0016874">
    <property type="term" value="F:ligase activity"/>
    <property type="evidence" value="ECO:0007669"/>
    <property type="project" value="UniProtKB-KW"/>
</dbReference>
<organism evidence="7 8">
    <name type="scientific">Terriglobus roseus (strain DSM 18391 / NRRL B-41598 / KBS 63)</name>
    <dbReference type="NCBI Taxonomy" id="926566"/>
    <lineage>
        <taxon>Bacteria</taxon>
        <taxon>Pseudomonadati</taxon>
        <taxon>Acidobacteriota</taxon>
        <taxon>Terriglobia</taxon>
        <taxon>Terriglobales</taxon>
        <taxon>Acidobacteriaceae</taxon>
        <taxon>Terriglobus</taxon>
    </lineage>
</organism>
<feature type="transmembrane region" description="Helical" evidence="5">
    <location>
        <begin position="364"/>
        <end position="381"/>
    </location>
</feature>
<dbReference type="Proteomes" id="UP000006056">
    <property type="component" value="Chromosome"/>
</dbReference>
<comment type="subcellular location">
    <subcellularLocation>
        <location evidence="1">Membrane</location>
        <topology evidence="1">Multi-pass membrane protein</topology>
    </subcellularLocation>
</comment>
<dbReference type="HOGENOM" id="CLU_701663_0_0_0"/>
<proteinExistence type="predicted"/>
<feature type="transmembrane region" description="Helical" evidence="5">
    <location>
        <begin position="31"/>
        <end position="48"/>
    </location>
</feature>
<evidence type="ECO:0000256" key="5">
    <source>
        <dbReference type="SAM" id="Phobius"/>
    </source>
</evidence>
<dbReference type="PANTHER" id="PTHR37422:SF13">
    <property type="entry name" value="LIPOPOLYSACCHARIDE BIOSYNTHESIS PROTEIN PA4999-RELATED"/>
    <property type="match status" value="1"/>
</dbReference>